<reference evidence="2" key="1">
    <citation type="submission" date="2016-10" db="EMBL/GenBank/DDBJ databases">
        <title>Comparative genomics uncovers the prolific and rare metabolic potential of the cyanobacterial genus Moorea.</title>
        <authorList>
            <person name="Leao T."/>
            <person name="Castelao G."/>
            <person name="Korobeynikov A."/>
            <person name="Monroe E.A."/>
            <person name="Podell S."/>
            <person name="Glukhov E."/>
            <person name="Allen E."/>
            <person name="Gerwick W.H."/>
            <person name="Gerwick L."/>
        </authorList>
    </citation>
    <scope>NUCLEOTIDE SEQUENCE [LARGE SCALE GENOMIC DNA]</scope>
    <source>
        <strain evidence="2">PAL-8-15-08-1</strain>
    </source>
</reference>
<evidence type="ECO:0000313" key="2">
    <source>
        <dbReference type="Proteomes" id="UP000177870"/>
    </source>
</evidence>
<dbReference type="Proteomes" id="UP000177870">
    <property type="component" value="Chromosome"/>
</dbReference>
<name>A0A1D8U3F1_9CYAN</name>
<proteinExistence type="predicted"/>
<evidence type="ECO:0000313" key="1">
    <source>
        <dbReference type="EMBL" id="AOX04216.1"/>
    </source>
</evidence>
<dbReference type="EMBL" id="CP017599">
    <property type="protein sequence ID" value="AOX04216.1"/>
    <property type="molecule type" value="Genomic_DNA"/>
</dbReference>
<dbReference type="AlphaFoldDB" id="A0A1D8U3F1"/>
<dbReference type="OrthoDB" id="529073at2"/>
<protein>
    <submittedName>
        <fullName evidence="1">Uncharacterized protein</fullName>
    </submittedName>
</protein>
<sequence>MHKTFIFIWTKKIVKQNMTHFLKGVFSIFILLLLSTGCTQLPLPGRQLTNRLLGQSSEAIFQLRVTKSDRPGIYTVAGTTNLPEEIPITVAAIRYLHPNQELSFNREANFIYSILAYENVDVKKGRWHTDLELWQIAPDGEFQEVWQMDQSKLGLSLKPAEEVTFVATLAPKESLWELEEQLKKQRITLASSLINNTSDGQRYVQAREVLSVALPTGQSKPPEPRPEDINDGWGKRYLLLPEPPIIYKLDKPSQRRIDAPLSTPEFLQ</sequence>
<organism evidence="1 2">
    <name type="scientific">Moorena producens PAL-8-15-08-1</name>
    <dbReference type="NCBI Taxonomy" id="1458985"/>
    <lineage>
        <taxon>Bacteria</taxon>
        <taxon>Bacillati</taxon>
        <taxon>Cyanobacteriota</taxon>
        <taxon>Cyanophyceae</taxon>
        <taxon>Coleofasciculales</taxon>
        <taxon>Coleofasciculaceae</taxon>
        <taxon>Moorena</taxon>
    </lineage>
</organism>
<dbReference type="KEGG" id="mpro:BJP34_09555"/>
<accession>A0A1D8U3F1</accession>
<gene>
    <name evidence="1" type="ORF">BJP34_09555</name>
</gene>